<keyword evidence="10" id="KW-0325">Glycoprotein</keyword>
<dbReference type="InterPro" id="IPR046956">
    <property type="entry name" value="RLP23-like"/>
</dbReference>
<dbReference type="Pfam" id="PF00560">
    <property type="entry name" value="LRR_1"/>
    <property type="match status" value="4"/>
</dbReference>
<evidence type="ECO:0000256" key="10">
    <source>
        <dbReference type="ARBA" id="ARBA00023180"/>
    </source>
</evidence>
<keyword evidence="4 11" id="KW-0812">Transmembrane</keyword>
<gene>
    <name evidence="12" type="ORF">Ddye_031544</name>
</gene>
<reference evidence="12" key="1">
    <citation type="journal article" date="2023" name="Plant J.">
        <title>Genome sequences and population genomics provide insights into the demographic history, inbreeding, and mutation load of two 'living fossil' tree species of Dipteronia.</title>
        <authorList>
            <person name="Feng Y."/>
            <person name="Comes H.P."/>
            <person name="Chen J."/>
            <person name="Zhu S."/>
            <person name="Lu R."/>
            <person name="Zhang X."/>
            <person name="Li P."/>
            <person name="Qiu J."/>
            <person name="Olsen K.M."/>
            <person name="Qiu Y."/>
        </authorList>
    </citation>
    <scope>NUCLEOTIDE SEQUENCE</scope>
    <source>
        <strain evidence="12">KIB01</strain>
    </source>
</reference>
<dbReference type="PANTHER" id="PTHR48063:SF29">
    <property type="entry name" value="LRR RECEPTOR-LIKE KINASE FAMILY PROTEIN"/>
    <property type="match status" value="1"/>
</dbReference>
<comment type="subcellular location">
    <subcellularLocation>
        <location evidence="1">Membrane</location>
        <topology evidence="1">Single-pass type I membrane protein</topology>
    </subcellularLocation>
</comment>
<keyword evidence="6" id="KW-0677">Repeat</keyword>
<protein>
    <submittedName>
        <fullName evidence="12">Uncharacterized protein</fullName>
    </submittedName>
</protein>
<keyword evidence="7 11" id="KW-1133">Transmembrane helix</keyword>
<evidence type="ECO:0000256" key="8">
    <source>
        <dbReference type="ARBA" id="ARBA00023136"/>
    </source>
</evidence>
<keyword evidence="3" id="KW-0433">Leucine-rich repeat</keyword>
<keyword evidence="5" id="KW-0732">Signal</keyword>
<evidence type="ECO:0000256" key="1">
    <source>
        <dbReference type="ARBA" id="ARBA00004479"/>
    </source>
</evidence>
<dbReference type="AlphaFoldDB" id="A0AAD9WNJ4"/>
<evidence type="ECO:0000256" key="2">
    <source>
        <dbReference type="ARBA" id="ARBA00009592"/>
    </source>
</evidence>
<name>A0AAD9WNJ4_9ROSI</name>
<evidence type="ECO:0000256" key="3">
    <source>
        <dbReference type="ARBA" id="ARBA00022614"/>
    </source>
</evidence>
<dbReference type="SUPFAM" id="SSF52058">
    <property type="entry name" value="L domain-like"/>
    <property type="match status" value="1"/>
</dbReference>
<dbReference type="GO" id="GO:0016020">
    <property type="term" value="C:membrane"/>
    <property type="evidence" value="ECO:0007669"/>
    <property type="project" value="UniProtKB-SubCell"/>
</dbReference>
<evidence type="ECO:0000313" key="13">
    <source>
        <dbReference type="Proteomes" id="UP001280121"/>
    </source>
</evidence>
<evidence type="ECO:0000256" key="5">
    <source>
        <dbReference type="ARBA" id="ARBA00022729"/>
    </source>
</evidence>
<keyword evidence="13" id="KW-1185">Reference proteome</keyword>
<evidence type="ECO:0000256" key="9">
    <source>
        <dbReference type="ARBA" id="ARBA00023170"/>
    </source>
</evidence>
<proteinExistence type="inferred from homology"/>
<sequence length="292" mass="32904">MPYLGLRSNMLIGNIPKEFCQFPNLHILDLAHNNLSGPIPRCLGNLGALKFTVIFNRSEYRDLYEPFLEHLEMFVKGRQDEYIKIIPVLNLIDLSSNHLTGEIPEEITNLSALGSLNLSWTQLSGKIPGNINNLQQLESLDLSGNHFTGPIPPSMSSMTFLSHFNVSYNNLSGPIPTTKQFQTFNDPSIYEGNPYLCGSPLTTSCTSGFRDPQYKDAGVDDEDSSSEMLWFYVGTALGFILGFWVACGTLMIKRSWRHAYFRFVKETQDKLFVVTVVSVAGCRRKLAQVFRR</sequence>
<dbReference type="EMBL" id="JANJYI010000009">
    <property type="protein sequence ID" value="KAK2636752.1"/>
    <property type="molecule type" value="Genomic_DNA"/>
</dbReference>
<feature type="transmembrane region" description="Helical" evidence="11">
    <location>
        <begin position="229"/>
        <end position="252"/>
    </location>
</feature>
<keyword evidence="8 11" id="KW-0472">Membrane</keyword>
<dbReference type="Proteomes" id="UP001280121">
    <property type="component" value="Unassembled WGS sequence"/>
</dbReference>
<dbReference type="FunFam" id="3.80.10.10:FF:000111">
    <property type="entry name" value="LRR receptor-like serine/threonine-protein kinase ERECTA"/>
    <property type="match status" value="1"/>
</dbReference>
<evidence type="ECO:0000313" key="12">
    <source>
        <dbReference type="EMBL" id="KAK2636752.1"/>
    </source>
</evidence>
<dbReference type="Gene3D" id="3.80.10.10">
    <property type="entry name" value="Ribonuclease Inhibitor"/>
    <property type="match status" value="1"/>
</dbReference>
<dbReference type="InterPro" id="IPR001611">
    <property type="entry name" value="Leu-rich_rpt"/>
</dbReference>
<comment type="caution">
    <text evidence="12">The sequence shown here is derived from an EMBL/GenBank/DDBJ whole genome shotgun (WGS) entry which is preliminary data.</text>
</comment>
<dbReference type="InterPro" id="IPR032675">
    <property type="entry name" value="LRR_dom_sf"/>
</dbReference>
<accession>A0AAD9WNJ4</accession>
<evidence type="ECO:0000256" key="4">
    <source>
        <dbReference type="ARBA" id="ARBA00022692"/>
    </source>
</evidence>
<evidence type="ECO:0000256" key="11">
    <source>
        <dbReference type="SAM" id="Phobius"/>
    </source>
</evidence>
<evidence type="ECO:0000256" key="6">
    <source>
        <dbReference type="ARBA" id="ARBA00022737"/>
    </source>
</evidence>
<keyword evidence="9" id="KW-0675">Receptor</keyword>
<organism evidence="12 13">
    <name type="scientific">Dipteronia dyeriana</name>
    <dbReference type="NCBI Taxonomy" id="168575"/>
    <lineage>
        <taxon>Eukaryota</taxon>
        <taxon>Viridiplantae</taxon>
        <taxon>Streptophyta</taxon>
        <taxon>Embryophyta</taxon>
        <taxon>Tracheophyta</taxon>
        <taxon>Spermatophyta</taxon>
        <taxon>Magnoliopsida</taxon>
        <taxon>eudicotyledons</taxon>
        <taxon>Gunneridae</taxon>
        <taxon>Pentapetalae</taxon>
        <taxon>rosids</taxon>
        <taxon>malvids</taxon>
        <taxon>Sapindales</taxon>
        <taxon>Sapindaceae</taxon>
        <taxon>Hippocastanoideae</taxon>
        <taxon>Acereae</taxon>
        <taxon>Dipteronia</taxon>
    </lineage>
</organism>
<evidence type="ECO:0000256" key="7">
    <source>
        <dbReference type="ARBA" id="ARBA00022989"/>
    </source>
</evidence>
<comment type="similarity">
    <text evidence="2">Belongs to the RLP family.</text>
</comment>
<dbReference type="PANTHER" id="PTHR48063">
    <property type="entry name" value="LRR RECEPTOR-LIKE KINASE"/>
    <property type="match status" value="1"/>
</dbReference>